<name>A0ABP8J4N1_9BACT</name>
<comment type="caution">
    <text evidence="2">The sequence shown here is derived from an EMBL/GenBank/DDBJ whole genome shotgun (WGS) entry which is preliminary data.</text>
</comment>
<organism evidence="2 3">
    <name type="scientific">Hymenobacter koreensis</name>
    <dbReference type="NCBI Taxonomy" id="1084523"/>
    <lineage>
        <taxon>Bacteria</taxon>
        <taxon>Pseudomonadati</taxon>
        <taxon>Bacteroidota</taxon>
        <taxon>Cytophagia</taxon>
        <taxon>Cytophagales</taxon>
        <taxon>Hymenobacteraceae</taxon>
        <taxon>Hymenobacter</taxon>
    </lineage>
</organism>
<accession>A0ABP8J4N1</accession>
<evidence type="ECO:0000313" key="2">
    <source>
        <dbReference type="EMBL" id="GAA4384976.1"/>
    </source>
</evidence>
<protein>
    <recommendedName>
        <fullName evidence="1">STAS domain-containing protein</fullName>
    </recommendedName>
</protein>
<sequence length="110" mass="12402">MQVFHEILPDRFVLLLADDLPATDSATGSLERCLLQAWRSRKPSVWVDCSRLQALAAEHLAVLLRYHERLRRRGSELILLCLSQPLQQAFNNLTADARPTMLTEAPPVVG</sequence>
<evidence type="ECO:0000313" key="3">
    <source>
        <dbReference type="Proteomes" id="UP001500454"/>
    </source>
</evidence>
<dbReference type="RefSeq" id="WP_345225196.1">
    <property type="nucleotide sequence ID" value="NZ_BAABHA010000010.1"/>
</dbReference>
<evidence type="ECO:0000259" key="1">
    <source>
        <dbReference type="Pfam" id="PF01740"/>
    </source>
</evidence>
<dbReference type="Proteomes" id="UP001500454">
    <property type="component" value="Unassembled WGS sequence"/>
</dbReference>
<gene>
    <name evidence="2" type="ORF">GCM10023186_27880</name>
</gene>
<keyword evidence="3" id="KW-1185">Reference proteome</keyword>
<dbReference type="Gene3D" id="3.30.750.24">
    <property type="entry name" value="STAS domain"/>
    <property type="match status" value="1"/>
</dbReference>
<feature type="domain" description="STAS" evidence="1">
    <location>
        <begin position="29"/>
        <end position="96"/>
    </location>
</feature>
<dbReference type="SUPFAM" id="SSF52091">
    <property type="entry name" value="SpoIIaa-like"/>
    <property type="match status" value="1"/>
</dbReference>
<proteinExistence type="predicted"/>
<dbReference type="InterPro" id="IPR036513">
    <property type="entry name" value="STAS_dom_sf"/>
</dbReference>
<dbReference type="EMBL" id="BAABHA010000010">
    <property type="protein sequence ID" value="GAA4384976.1"/>
    <property type="molecule type" value="Genomic_DNA"/>
</dbReference>
<reference evidence="3" key="1">
    <citation type="journal article" date="2019" name="Int. J. Syst. Evol. Microbiol.">
        <title>The Global Catalogue of Microorganisms (GCM) 10K type strain sequencing project: providing services to taxonomists for standard genome sequencing and annotation.</title>
        <authorList>
            <consortium name="The Broad Institute Genomics Platform"/>
            <consortium name="The Broad Institute Genome Sequencing Center for Infectious Disease"/>
            <person name="Wu L."/>
            <person name="Ma J."/>
        </authorList>
    </citation>
    <scope>NUCLEOTIDE SEQUENCE [LARGE SCALE GENOMIC DNA]</scope>
    <source>
        <strain evidence="3">JCM 17924</strain>
    </source>
</reference>
<dbReference type="Pfam" id="PF01740">
    <property type="entry name" value="STAS"/>
    <property type="match status" value="1"/>
</dbReference>
<dbReference type="InterPro" id="IPR002645">
    <property type="entry name" value="STAS_dom"/>
</dbReference>